<dbReference type="PROSITE" id="PS52004">
    <property type="entry name" value="KS3_2"/>
    <property type="match status" value="1"/>
</dbReference>
<dbReference type="CDD" id="cd08953">
    <property type="entry name" value="KR_2_SDR_x"/>
    <property type="match status" value="1"/>
</dbReference>
<dbReference type="InterPro" id="IPR001227">
    <property type="entry name" value="Ac_transferase_dom_sf"/>
</dbReference>
<dbReference type="PROSITE" id="PS00606">
    <property type="entry name" value="KS3_1"/>
    <property type="match status" value="1"/>
</dbReference>
<evidence type="ECO:0000259" key="9">
    <source>
        <dbReference type="PROSITE" id="PS52019"/>
    </source>
</evidence>
<gene>
    <name evidence="10" type="ORF">GCM10010140_00430</name>
</gene>
<evidence type="ECO:0000259" key="8">
    <source>
        <dbReference type="PROSITE" id="PS52004"/>
    </source>
</evidence>
<keyword evidence="4" id="KW-0012">Acyltransferase</keyword>
<evidence type="ECO:0008006" key="12">
    <source>
        <dbReference type="Google" id="ProtNLM"/>
    </source>
</evidence>
<dbReference type="Pfam" id="PF21394">
    <property type="entry name" value="Beta-ketacyl_N"/>
    <property type="match status" value="1"/>
</dbReference>
<evidence type="ECO:0000256" key="2">
    <source>
        <dbReference type="ARBA" id="ARBA00022553"/>
    </source>
</evidence>
<dbReference type="InterPro" id="IPR042104">
    <property type="entry name" value="PKS_dehydratase_sf"/>
</dbReference>
<evidence type="ECO:0000256" key="4">
    <source>
        <dbReference type="ARBA" id="ARBA00023315"/>
    </source>
</evidence>
<dbReference type="Pfam" id="PF00698">
    <property type="entry name" value="Acyl_transf_1"/>
    <property type="match status" value="1"/>
</dbReference>
<evidence type="ECO:0000256" key="5">
    <source>
        <dbReference type="PROSITE-ProRule" id="PRU01363"/>
    </source>
</evidence>
<dbReference type="InterPro" id="IPR049552">
    <property type="entry name" value="PKS_DH_N"/>
</dbReference>
<dbReference type="PROSITE" id="PS52019">
    <property type="entry name" value="PKS_MFAS_DH"/>
    <property type="match status" value="1"/>
</dbReference>
<dbReference type="Pfam" id="PF21089">
    <property type="entry name" value="PKS_DH_N"/>
    <property type="match status" value="1"/>
</dbReference>
<dbReference type="PROSITE" id="PS00012">
    <property type="entry name" value="PHOSPHOPANTETHEINE"/>
    <property type="match status" value="1"/>
</dbReference>
<dbReference type="InterPro" id="IPR049900">
    <property type="entry name" value="PKS_mFAS_DH"/>
</dbReference>
<dbReference type="InterPro" id="IPR013968">
    <property type="entry name" value="PKS_KR"/>
</dbReference>
<dbReference type="InterPro" id="IPR014043">
    <property type="entry name" value="Acyl_transferase_dom"/>
</dbReference>
<dbReference type="Pfam" id="PF14765">
    <property type="entry name" value="PS-DH"/>
    <property type="match status" value="1"/>
</dbReference>
<feature type="compositionally biased region" description="Low complexity" evidence="6">
    <location>
        <begin position="1870"/>
        <end position="1881"/>
    </location>
</feature>
<dbReference type="InterPro" id="IPR049551">
    <property type="entry name" value="PKS_DH_C"/>
</dbReference>
<dbReference type="Gene3D" id="3.40.47.10">
    <property type="match status" value="1"/>
</dbReference>
<feature type="region of interest" description="Disordered" evidence="6">
    <location>
        <begin position="1691"/>
        <end position="1725"/>
    </location>
</feature>
<feature type="domain" description="Carrier" evidence="7">
    <location>
        <begin position="1794"/>
        <end position="1869"/>
    </location>
</feature>
<dbReference type="SMART" id="SM00825">
    <property type="entry name" value="PKS_KS"/>
    <property type="match status" value="1"/>
</dbReference>
<dbReference type="Gene3D" id="3.30.70.3290">
    <property type="match status" value="1"/>
</dbReference>
<comment type="caution">
    <text evidence="10">The sequence shown here is derived from an EMBL/GenBank/DDBJ whole genome shotgun (WGS) entry which is preliminary data.</text>
</comment>
<dbReference type="InterPro" id="IPR014030">
    <property type="entry name" value="Ketoacyl_synth_N"/>
</dbReference>
<dbReference type="Gene3D" id="3.40.366.10">
    <property type="entry name" value="Malonyl-Coenzyme A Acyl Carrier Protein, domain 2"/>
    <property type="match status" value="1"/>
</dbReference>
<evidence type="ECO:0000256" key="6">
    <source>
        <dbReference type="SAM" id="MobiDB-lite"/>
    </source>
</evidence>
<dbReference type="Gene3D" id="3.30.70.250">
    <property type="entry name" value="Malonyl-CoA ACP transacylase, ACP-binding"/>
    <property type="match status" value="1"/>
</dbReference>
<organism evidence="10 11">
    <name type="scientific">Streptosporangium pseudovulgare</name>
    <dbReference type="NCBI Taxonomy" id="35765"/>
    <lineage>
        <taxon>Bacteria</taxon>
        <taxon>Bacillati</taxon>
        <taxon>Actinomycetota</taxon>
        <taxon>Actinomycetes</taxon>
        <taxon>Streptosporangiales</taxon>
        <taxon>Streptosporangiaceae</taxon>
        <taxon>Streptosporangium</taxon>
    </lineage>
</organism>
<dbReference type="InterPro" id="IPR036736">
    <property type="entry name" value="ACP-like_sf"/>
</dbReference>
<dbReference type="SUPFAM" id="SSF53901">
    <property type="entry name" value="Thiolase-like"/>
    <property type="match status" value="1"/>
</dbReference>
<dbReference type="Gene3D" id="3.10.129.110">
    <property type="entry name" value="Polyketide synthase dehydratase"/>
    <property type="match status" value="1"/>
</dbReference>
<accession>A0ABQ2QD77</accession>
<dbReference type="SMART" id="SM00826">
    <property type="entry name" value="PKS_DH"/>
    <property type="match status" value="1"/>
</dbReference>
<dbReference type="Pfam" id="PF00109">
    <property type="entry name" value="ketoacyl-synt"/>
    <property type="match status" value="1"/>
</dbReference>
<feature type="region of interest" description="N-terminal hotdog fold" evidence="5">
    <location>
        <begin position="1403"/>
        <end position="1527"/>
    </location>
</feature>
<dbReference type="SUPFAM" id="SSF55048">
    <property type="entry name" value="Probable ACP-binding domain of malonyl-CoA ACP transacylase"/>
    <property type="match status" value="1"/>
</dbReference>
<dbReference type="InterPro" id="IPR018201">
    <property type="entry name" value="Ketoacyl_synth_AS"/>
</dbReference>
<name>A0ABQ2QD77_9ACTN</name>
<evidence type="ECO:0000256" key="1">
    <source>
        <dbReference type="ARBA" id="ARBA00022450"/>
    </source>
</evidence>
<sequence>MSEREGTQRMAEEPTVEPIAIIGLSCRVPGAGDAGQFWRNLADGVESLTRFTLEEQRALGVSERVLEDPNFVPAAMMLDDHQDFDAAFFGMSIREAEIRDPQHRLFLELAHTALEDAGYDPFRYPGEIGVYAGSGSDFYQWINIRSNAQAHANAGWLAVMVGNHVDYCATLASYKLDLRGPSYTLHTACSTSLVAVHVAAEALRNGECDMALAGSAMLDLPQGQGYVYDEDGIVSPDGHCRAFDAQAAGTIWGSGGGVVVLKRLSEALADGDNVRAVVLGNAINNDGAGKVGFSAPSMDGQAAVVAQALGVGGVDPRTVTYVEAHGTGTALGDPIEVAALSSVFQQDTADRQWCGIGSVKSNIGHLGQSAGIASLIKAVLALENGLIPPTLHYRSPNPKIDFAASPFYVAAAPTKWERDGFPRRAGVSSFGIGGTNAHIVLEEAPVVGHEDPGGPEGTRAAHLLRLSARTDTALAAAAERLAGHLAERPDLRLGDVAHTLRVGRRELPRRLAVVASDVADAVAALADPRRVISGTASRRTPGVAFLFSGQGSQYAGMGAELYRAERVFAEAVDECAEILLPVLGEDLRELIFDGSEEAGERLRRTELTQPALFTVEYALAALWRSLGVEPAAMIGHSVGEYVAATVAGVFSLPDALRLVAARGRLVQGLPGGSMLAVRLMPEEIGPLLPDDVSVAGVNGPGTCVVAGPSASIAELAAELEEEGVGGVVLRTSHAFHSAMMEPVLGEFRELVASVERSAPGLPFLSNVTGTWITAEEATDPSYWARHLREPVRFGDCVANLLADGEWIMIECGPGGQLAGLAGAQVPAGGVAPLTSLPGPKDVGDDVRVLSAAVGTLWVNGLELGEFGDPGRRVSLPGYPWERRRAWIDPDPQGAFVGGVANHAAPAAGELPLAEWFSVPVWRQAAPAPVPSAPVGRALVFADEGSTALVEALRAAGAEVTEVRPGAAFSASEAGFTVRPAERADYDALLAELGAVPGRVVHAWTAGGGPADGAGEVWRAQDRGFFSVLALVQALTAAQPAGEVELDLVTSGTEDVVGGDLLRPEHATLAGFPRVVPLETPWLRVRHVDVDAGGRGDWARHAAAELGRRPEPDEAGLLPSVALRGGRRWLRHYEPVEVPAVPDAAGAVEAGAGAVEAGAGAAGVASAAEVVAGAAGAGAGPRDGQVYLVTGGLGGIGISLAADLASRARVRLALLSRSGLPDRSEWDAHSTGRAGRAIAAIRRMEAAGAEVMVLAADVTRADDMRRVRDEVLARFGRVDVVVHAAGLPGGGMAEVKERAAAEEVLAPKVAGTLALRDAFGDLDLEAVVLCSSITAVAGGFGQVDYCAANNFLDAHARGEHGWRAASVVSVNWGRWLEVGMAAEVAAPAGFVALQRGDRIRAVDHPILTARHEPDGGDGLGWVGGHLAPETHWVLEEHRISGVPVLPGTGHVEMARCASDAVLPPSGGVVELRDVVFVEPLSVADGASAEIRVVFAPEAEGAEFQVRSVIGGRERVHARGTAARVDPGPAPYVDVAAITARCAPAGENQGGVPLSGLLELGPHWGRNMRECRVGRNEALGLFEADDLVALDLDRWGLHPALMDSATSFTWVDIQGHYLPLGYGRITVRDRLPRSFWSHMRFRDSDTDEVLAVDVTFIGMDGTVLAEMSDYVLRRIDTDAVVAGVTAHAGAQRAAAAGEGVPDGPPTPEAPAGRGGQDAAAEADAAGQAGIRPADGAEAFRRLLAVPLGPQVVVAATPLAGYLANVGSVNQETVETELDPAAVAERPARAADDDYVAPRGEVEAAVARLWGEVLGGERIGVDDDFFELGGNSLIAVQLIALIRKELGVRLPMRSLFEEPTVAGVTALIEQTRAATTADAPSTPTGQTVIPRLPRRSEQQ</sequence>
<keyword evidence="2" id="KW-0597">Phosphoprotein</keyword>
<dbReference type="InterPro" id="IPR020806">
    <property type="entry name" value="PKS_PP-bd"/>
</dbReference>
<dbReference type="SMART" id="SM00823">
    <property type="entry name" value="PKS_PP"/>
    <property type="match status" value="1"/>
</dbReference>
<keyword evidence="3" id="KW-0808">Transferase</keyword>
<dbReference type="InterPro" id="IPR006162">
    <property type="entry name" value="Ppantetheine_attach_site"/>
</dbReference>
<feature type="region of interest" description="Disordered" evidence="6">
    <location>
        <begin position="1870"/>
        <end position="1896"/>
    </location>
</feature>
<evidence type="ECO:0000313" key="11">
    <source>
        <dbReference type="Proteomes" id="UP000611554"/>
    </source>
</evidence>
<dbReference type="InterPro" id="IPR016035">
    <property type="entry name" value="Acyl_Trfase/lysoPLipase"/>
</dbReference>
<dbReference type="Gene3D" id="3.40.50.1820">
    <property type="entry name" value="alpha/beta hydrolase"/>
    <property type="match status" value="1"/>
</dbReference>
<dbReference type="InterPro" id="IPR009081">
    <property type="entry name" value="PP-bd_ACP"/>
</dbReference>
<reference evidence="11" key="1">
    <citation type="journal article" date="2019" name="Int. J. Syst. Evol. Microbiol.">
        <title>The Global Catalogue of Microorganisms (GCM) 10K type strain sequencing project: providing services to taxonomists for standard genome sequencing and annotation.</title>
        <authorList>
            <consortium name="The Broad Institute Genomics Platform"/>
            <consortium name="The Broad Institute Genome Sequencing Center for Infectious Disease"/>
            <person name="Wu L."/>
            <person name="Ma J."/>
        </authorList>
    </citation>
    <scope>NUCLEOTIDE SEQUENCE [LARGE SCALE GENOMIC DNA]</scope>
    <source>
        <strain evidence="11">JCM 3115</strain>
    </source>
</reference>
<dbReference type="SUPFAM" id="SSF47336">
    <property type="entry name" value="ACP-like"/>
    <property type="match status" value="1"/>
</dbReference>
<dbReference type="InterPro" id="IPR029058">
    <property type="entry name" value="AB_hydrolase_fold"/>
</dbReference>
<feature type="compositionally biased region" description="Low complexity" evidence="6">
    <location>
        <begin position="1714"/>
        <end position="1725"/>
    </location>
</feature>
<dbReference type="InterPro" id="IPR016036">
    <property type="entry name" value="Malonyl_transacylase_ACP-bd"/>
</dbReference>
<dbReference type="InterPro" id="IPR036291">
    <property type="entry name" value="NAD(P)-bd_dom_sf"/>
</dbReference>
<feature type="region of interest" description="C-terminal hotdog fold" evidence="5">
    <location>
        <begin position="1541"/>
        <end position="1679"/>
    </location>
</feature>
<feature type="domain" description="PKS/mFAS DH" evidence="9">
    <location>
        <begin position="1403"/>
        <end position="1679"/>
    </location>
</feature>
<dbReference type="Gene3D" id="3.40.50.720">
    <property type="entry name" value="NAD(P)-binding Rossmann-like Domain"/>
    <property type="match status" value="1"/>
</dbReference>
<dbReference type="PANTHER" id="PTHR43775:SF51">
    <property type="entry name" value="INACTIVE PHENOLPHTHIOCEROL SYNTHESIS POLYKETIDE SYNTHASE TYPE I PKS1-RELATED"/>
    <property type="match status" value="1"/>
</dbReference>
<dbReference type="SUPFAM" id="SSF51735">
    <property type="entry name" value="NAD(P)-binding Rossmann-fold domains"/>
    <property type="match status" value="2"/>
</dbReference>
<dbReference type="SMART" id="SM00822">
    <property type="entry name" value="PKS_KR"/>
    <property type="match status" value="1"/>
</dbReference>
<feature type="domain" description="Ketosynthase family 3 (KS3)" evidence="8">
    <location>
        <begin position="16"/>
        <end position="443"/>
    </location>
</feature>
<dbReference type="PROSITE" id="PS50075">
    <property type="entry name" value="CARRIER"/>
    <property type="match status" value="1"/>
</dbReference>
<dbReference type="RefSeq" id="WP_229810797.1">
    <property type="nucleotide sequence ID" value="NZ_BMQJ01000001.1"/>
</dbReference>
<dbReference type="Proteomes" id="UP000611554">
    <property type="component" value="Unassembled WGS sequence"/>
</dbReference>
<keyword evidence="11" id="KW-1185">Reference proteome</keyword>
<dbReference type="InterPro" id="IPR014031">
    <property type="entry name" value="Ketoacyl_synth_C"/>
</dbReference>
<dbReference type="InterPro" id="IPR050091">
    <property type="entry name" value="PKS_NRPS_Biosynth_Enz"/>
</dbReference>
<evidence type="ECO:0000256" key="3">
    <source>
        <dbReference type="ARBA" id="ARBA00022679"/>
    </source>
</evidence>
<evidence type="ECO:0000313" key="10">
    <source>
        <dbReference type="EMBL" id="GGP76548.1"/>
    </source>
</evidence>
<dbReference type="EMBL" id="BMQJ01000001">
    <property type="protein sequence ID" value="GGP76548.1"/>
    <property type="molecule type" value="Genomic_DNA"/>
</dbReference>
<keyword evidence="1" id="KW-0596">Phosphopantetheine</keyword>
<dbReference type="Pfam" id="PF00550">
    <property type="entry name" value="PP-binding"/>
    <property type="match status" value="1"/>
</dbReference>
<dbReference type="Pfam" id="PF22621">
    <property type="entry name" value="CurL-like_PKS_C"/>
    <property type="match status" value="1"/>
</dbReference>
<dbReference type="InterPro" id="IPR020807">
    <property type="entry name" value="PKS_DH"/>
</dbReference>
<feature type="active site" description="Proton acceptor; for dehydratase activity" evidence="5">
    <location>
        <position position="1436"/>
    </location>
</feature>
<dbReference type="PANTHER" id="PTHR43775">
    <property type="entry name" value="FATTY ACID SYNTHASE"/>
    <property type="match status" value="1"/>
</dbReference>
<dbReference type="InterPro" id="IPR016039">
    <property type="entry name" value="Thiolase-like"/>
</dbReference>
<dbReference type="InterPro" id="IPR049490">
    <property type="entry name" value="C883_1060-like_KR_N"/>
</dbReference>
<dbReference type="Pfam" id="PF08659">
    <property type="entry name" value="KR"/>
    <property type="match status" value="1"/>
</dbReference>
<dbReference type="SUPFAM" id="SSF52151">
    <property type="entry name" value="FabD/lysophospholipase-like"/>
    <property type="match status" value="1"/>
</dbReference>
<dbReference type="CDD" id="cd00833">
    <property type="entry name" value="PKS"/>
    <property type="match status" value="1"/>
</dbReference>
<dbReference type="InterPro" id="IPR020841">
    <property type="entry name" value="PKS_Beta-ketoAc_synthase_dom"/>
</dbReference>
<dbReference type="SMART" id="SM00827">
    <property type="entry name" value="PKS_AT"/>
    <property type="match status" value="1"/>
</dbReference>
<dbReference type="Pfam" id="PF02801">
    <property type="entry name" value="Ketoacyl-synt_C"/>
    <property type="match status" value="1"/>
</dbReference>
<feature type="active site" description="Proton donor; for dehydratase activity" evidence="5">
    <location>
        <position position="1601"/>
    </location>
</feature>
<dbReference type="InterPro" id="IPR057326">
    <property type="entry name" value="KR_dom"/>
</dbReference>
<protein>
    <recommendedName>
        <fullName evidence="12">Acyl transferase domain-containing protein</fullName>
    </recommendedName>
</protein>
<proteinExistence type="predicted"/>
<evidence type="ECO:0000259" key="7">
    <source>
        <dbReference type="PROSITE" id="PS50075"/>
    </source>
</evidence>